<dbReference type="EMBL" id="KL431354">
    <property type="protein sequence ID" value="KFW91728.1"/>
    <property type="molecule type" value="Genomic_DNA"/>
</dbReference>
<proteinExistence type="predicted"/>
<dbReference type="AlphaFoldDB" id="A0A093QS72"/>
<gene>
    <name evidence="2" type="ORF">N336_02463</name>
</gene>
<feature type="non-terminal residue" evidence="2">
    <location>
        <position position="90"/>
    </location>
</feature>
<evidence type="ECO:0000313" key="2">
    <source>
        <dbReference type="EMBL" id="KFW91728.1"/>
    </source>
</evidence>
<evidence type="ECO:0000313" key="3">
    <source>
        <dbReference type="Proteomes" id="UP000053238"/>
    </source>
</evidence>
<sequence length="90" mass="9660">AISPLGGWVSKASVHNLRTGDGSDLSHLSYQVLMQDPQEKDVSSVALETIPIENKLKMRRTPEGLLASRSGLIDCSDPQGATMKPVVSRS</sequence>
<protein>
    <submittedName>
        <fullName evidence="2">Uncharacterized protein</fullName>
    </submittedName>
</protein>
<feature type="region of interest" description="Disordered" evidence="1">
    <location>
        <begin position="69"/>
        <end position="90"/>
    </location>
</feature>
<reference evidence="2 3" key="1">
    <citation type="submission" date="2014-04" db="EMBL/GenBank/DDBJ databases">
        <title>Genome evolution of avian class.</title>
        <authorList>
            <person name="Zhang G."/>
            <person name="Li C."/>
        </authorList>
    </citation>
    <scope>NUCLEOTIDE SEQUENCE [LARGE SCALE GENOMIC DNA]</scope>
    <source>
        <strain evidence="2">BGI_N336</strain>
    </source>
</reference>
<evidence type="ECO:0000256" key="1">
    <source>
        <dbReference type="SAM" id="MobiDB-lite"/>
    </source>
</evidence>
<dbReference type="Proteomes" id="UP000053238">
    <property type="component" value="Unassembled WGS sequence"/>
</dbReference>
<accession>A0A093QS72</accession>
<organism evidence="2 3">
    <name type="scientific">Phalacrocorax carbo</name>
    <name type="common">Great cormorant</name>
    <name type="synonym">Pelecanus carbo</name>
    <dbReference type="NCBI Taxonomy" id="9209"/>
    <lineage>
        <taxon>Eukaryota</taxon>
        <taxon>Metazoa</taxon>
        <taxon>Chordata</taxon>
        <taxon>Craniata</taxon>
        <taxon>Vertebrata</taxon>
        <taxon>Euteleostomi</taxon>
        <taxon>Archelosauria</taxon>
        <taxon>Archosauria</taxon>
        <taxon>Dinosauria</taxon>
        <taxon>Saurischia</taxon>
        <taxon>Theropoda</taxon>
        <taxon>Coelurosauria</taxon>
        <taxon>Aves</taxon>
        <taxon>Neognathae</taxon>
        <taxon>Neoaves</taxon>
        <taxon>Aequornithes</taxon>
        <taxon>Suliformes</taxon>
        <taxon>Phalacrocoracidae</taxon>
        <taxon>Phalacrocorax</taxon>
    </lineage>
</organism>
<name>A0A093QS72_PHACA</name>
<keyword evidence="3" id="KW-1185">Reference proteome</keyword>
<feature type="non-terminal residue" evidence="2">
    <location>
        <position position="1"/>
    </location>
</feature>